<proteinExistence type="inferred from homology"/>
<dbReference type="AlphaFoldDB" id="A0A9W8TQL7"/>
<comment type="cofactor">
    <cofactor evidence="1">
        <name>Zn(2+)</name>
        <dbReference type="ChEBI" id="CHEBI:29105"/>
    </cofactor>
</comment>
<feature type="domain" description="Enoyl reductase (ER)" evidence="7">
    <location>
        <begin position="24"/>
        <end position="408"/>
    </location>
</feature>
<dbReference type="GO" id="GO:0046872">
    <property type="term" value="F:metal ion binding"/>
    <property type="evidence" value="ECO:0007669"/>
    <property type="project" value="UniProtKB-KW"/>
</dbReference>
<dbReference type="EMBL" id="JANPWZ010000229">
    <property type="protein sequence ID" value="KAJ3578335.1"/>
    <property type="molecule type" value="Genomic_DNA"/>
</dbReference>
<dbReference type="GO" id="GO:0018455">
    <property type="term" value="F:alcohol dehydrogenase [NAD(P)+] activity"/>
    <property type="evidence" value="ECO:0007669"/>
    <property type="project" value="UniProtKB-ARBA"/>
</dbReference>
<evidence type="ECO:0000256" key="6">
    <source>
        <dbReference type="ARBA" id="ARBA00023027"/>
    </source>
</evidence>
<evidence type="ECO:0000256" key="2">
    <source>
        <dbReference type="ARBA" id="ARBA00008072"/>
    </source>
</evidence>
<dbReference type="InterPro" id="IPR036928">
    <property type="entry name" value="AS_sf"/>
</dbReference>
<dbReference type="PANTHER" id="PTHR11895:SF170">
    <property type="entry name" value="AMIDASE"/>
    <property type="match status" value="1"/>
</dbReference>
<dbReference type="InterPro" id="IPR036291">
    <property type="entry name" value="NAD(P)-bd_dom_sf"/>
</dbReference>
<dbReference type="SUPFAM" id="SSF50129">
    <property type="entry name" value="GroES-like"/>
    <property type="match status" value="1"/>
</dbReference>
<dbReference type="InterPro" id="IPR000120">
    <property type="entry name" value="Amidase"/>
</dbReference>
<dbReference type="InterPro" id="IPR011032">
    <property type="entry name" value="GroES-like_sf"/>
</dbReference>
<comment type="similarity">
    <text evidence="2">Belongs to the zinc-containing alcohol dehydrogenase family.</text>
</comment>
<evidence type="ECO:0000256" key="3">
    <source>
        <dbReference type="ARBA" id="ARBA00022723"/>
    </source>
</evidence>
<keyword evidence="3" id="KW-0479">Metal-binding</keyword>
<keyword evidence="5" id="KW-0560">Oxidoreductase</keyword>
<name>A0A9W8TQL7_9PEZI</name>
<gene>
    <name evidence="8" type="ORF">NPX13_g2228</name>
</gene>
<dbReference type="Pfam" id="PF01425">
    <property type="entry name" value="Amidase"/>
    <property type="match status" value="1"/>
</dbReference>
<dbReference type="VEuPathDB" id="FungiDB:F4678DRAFT_427692"/>
<dbReference type="Pfam" id="PF08240">
    <property type="entry name" value="ADH_N"/>
    <property type="match status" value="1"/>
</dbReference>
<evidence type="ECO:0000256" key="4">
    <source>
        <dbReference type="ARBA" id="ARBA00022833"/>
    </source>
</evidence>
<dbReference type="Gene3D" id="3.90.180.10">
    <property type="entry name" value="Medium-chain alcohol dehydrogenases, catalytic domain"/>
    <property type="match status" value="2"/>
</dbReference>
<dbReference type="Gene3D" id="3.90.1300.10">
    <property type="entry name" value="Amidase signature (AS) domain"/>
    <property type="match status" value="1"/>
</dbReference>
<dbReference type="SUPFAM" id="SSF51735">
    <property type="entry name" value="NAD(P)-binding Rossmann-fold domains"/>
    <property type="match status" value="1"/>
</dbReference>
<dbReference type="InterPro" id="IPR023631">
    <property type="entry name" value="Amidase_dom"/>
</dbReference>
<organism evidence="8 9">
    <name type="scientific">Xylaria arbuscula</name>
    <dbReference type="NCBI Taxonomy" id="114810"/>
    <lineage>
        <taxon>Eukaryota</taxon>
        <taxon>Fungi</taxon>
        <taxon>Dikarya</taxon>
        <taxon>Ascomycota</taxon>
        <taxon>Pezizomycotina</taxon>
        <taxon>Sordariomycetes</taxon>
        <taxon>Xylariomycetidae</taxon>
        <taxon>Xylariales</taxon>
        <taxon>Xylariaceae</taxon>
        <taxon>Xylaria</taxon>
    </lineage>
</organism>
<keyword evidence="6" id="KW-0520">NAD</keyword>
<dbReference type="InterPro" id="IPR013154">
    <property type="entry name" value="ADH-like_N"/>
</dbReference>
<protein>
    <recommendedName>
        <fullName evidence="7">Enoyl reductase (ER) domain-containing protein</fullName>
    </recommendedName>
</protein>
<dbReference type="VEuPathDB" id="FungiDB:F4678DRAFT_445954"/>
<evidence type="ECO:0000256" key="1">
    <source>
        <dbReference type="ARBA" id="ARBA00001947"/>
    </source>
</evidence>
<evidence type="ECO:0000313" key="9">
    <source>
        <dbReference type="Proteomes" id="UP001148614"/>
    </source>
</evidence>
<dbReference type="SUPFAM" id="SSF75304">
    <property type="entry name" value="Amidase signature (AS) enzymes"/>
    <property type="match status" value="1"/>
</dbReference>
<evidence type="ECO:0000256" key="5">
    <source>
        <dbReference type="ARBA" id="ARBA00023002"/>
    </source>
</evidence>
<dbReference type="Pfam" id="PF00107">
    <property type="entry name" value="ADH_zinc_N"/>
    <property type="match status" value="1"/>
</dbReference>
<evidence type="ECO:0000259" key="7">
    <source>
        <dbReference type="SMART" id="SM00829"/>
    </source>
</evidence>
<dbReference type="InterPro" id="IPR020843">
    <property type="entry name" value="ER"/>
</dbReference>
<dbReference type="FunFam" id="3.40.50.720:FF:000039">
    <property type="entry name" value="Alcohol dehydrogenase AdhP"/>
    <property type="match status" value="1"/>
</dbReference>
<dbReference type="InterPro" id="IPR013149">
    <property type="entry name" value="ADH-like_C"/>
</dbReference>
<comment type="caution">
    <text evidence="8">The sequence shown here is derived from an EMBL/GenBank/DDBJ whole genome shotgun (WGS) entry which is preliminary data.</text>
</comment>
<dbReference type="Gene3D" id="3.40.50.720">
    <property type="entry name" value="NAD(P)-binding Rossmann-like Domain"/>
    <property type="match status" value="1"/>
</dbReference>
<reference evidence="8" key="1">
    <citation type="submission" date="2022-07" db="EMBL/GenBank/DDBJ databases">
        <title>Genome Sequence of Xylaria arbuscula.</title>
        <authorList>
            <person name="Buettner E."/>
        </authorList>
    </citation>
    <scope>NUCLEOTIDE SEQUENCE</scope>
    <source>
        <strain evidence="8">VT107</strain>
    </source>
</reference>
<sequence length="991" mass="106597">MRAAQIVEVCKLPSDYGSILIDQGPSSAQFGKPYQLTTVPIPDAKDDELLVEVAAAGFCHSDLQVLNGQFGTKLPIVFEISVTMSQARRSGPNVSANLPWIPSHEPAGTVSRVGPNCTGNFKVGDRVGPNCTGNFKVGDRVGVLNFKKACTRCTNCGLSKREYKYYEPRYCDVREMAGFQHDGAFAEYMTADPETTVLLPSSLPFEQAAPLMCAGATVWGALEKATEGLAPGNTIGIIGIGGLGHLGVQFAKAMGYRTVAIDSRAEGRQLATEVPSPGLRPDMVIDSSSTDATERVFEITGGEGLAAVVVCTDSLEVNAWALQLLRIRGTLMLLGLPPERWQFDSDIIVFRELVLKGSYVASKESTERMMQMVEKNKIRSHLTVIPWDGIPTIIDAYKDKSFRGRLVVQISNLMANLSFRRKMSVFFKDVLPDNPVKEGDADKLLALVGCTIDPNASNDYCQLLAAVHDCAEHVMSLPDYQPIPDIKTYPRENIHRPSETEQVFGAAWAHKFLIRGNSAGGSLKGNTVCLKDCIAVAEVPQFYGSDAFPAWTPRTDATVVTRVLEAGADIHGTAVCENFCNSTSSFTSAQGTIENPHCEGYSAGGSTSGGAALVSSGMIDIAIGTDQGGSIRVPASLCGCIGIKPTHGLVPYTGITSGDAIDDHTGPLTRSVLLAAKCLDTIAGYDGIDDRSVGAGEHGSWRFSESLRHVGLSPRLDGIKIGMVIEGFEQSVVQPAVRQVVRSAAQRMREIGAIVEEVSIPLHLEGPAIWTIQQRISGAAGILGQAHGRRVLGLTEFEHARLPWTADNFSKLFPSTQNTVINGLYLSQNFPGLYGKTVNIGRQIRDAYEDALTRFDVLVMPTTPYVAPKHGSRGSPRSCFEPSIGLTTNTAILNVTGHPAMSLPVGFASAKEDASICLPVGMQIIGGLWQDMKVLRVGHAWESNFDWMSSKPEGPDVVRNALLEDVGIGKMDEKQPITLEQTTPVVTTDVI</sequence>
<keyword evidence="4" id="KW-0862">Zinc</keyword>
<dbReference type="PANTHER" id="PTHR11895">
    <property type="entry name" value="TRANSAMIDASE"/>
    <property type="match status" value="1"/>
</dbReference>
<accession>A0A9W8TQL7</accession>
<dbReference type="SMART" id="SM00829">
    <property type="entry name" value="PKS_ER"/>
    <property type="match status" value="1"/>
</dbReference>
<keyword evidence="9" id="KW-1185">Reference proteome</keyword>
<dbReference type="Proteomes" id="UP001148614">
    <property type="component" value="Unassembled WGS sequence"/>
</dbReference>
<evidence type="ECO:0000313" key="8">
    <source>
        <dbReference type="EMBL" id="KAJ3578335.1"/>
    </source>
</evidence>